<sequence>MKLLTSSILLISVILLTHGVGKANAFSSFSLQQIIQQDTSKRDTSKKEGKNNSGLDQKVEYRADSVKFNKTKSVIFMYGNARVNYGDFELDADYIRYDSQTKVIFASGRTDPKTNRYVGKPIFKSGAEGSAIADSLYYNSETTRAKVFGVFSEQEGGYFSGGQSKKQIDDELHIKNVMYSTCNLPHPHFGILITKGIATEKQIISGPMYMVFEGVPTPIGLPFAFFPKPNKRTSGIILPTPGEDATRGFFLQNGGYYLGLNDYWDAKFLGSIYTNGSYETSMLTNYIKRYKYSGNIGLSYNSVKNGLEGTEAFRNPNKDFSIRWSHSQNANANPGSTFSASVNITSSSYYTNSPANLNYDLNAIANNTTNSSISYSKTFSNNMNYSLSMTSNQTLRTRDVSIRLPDATFNVPTFSPFDSKTRVGEQKWYQKITVGYALQGTNAIDTKDSLLFQNDGLKRLRSGFSHTIPVNMSFTALKYLNFSMGGTYNEVWNFQHINKKFTTFEDGTYTERVDTLSGFERRGSYNLSTSMSTKIYGLKQFKNLGNIIAMRHVITPNINFNYSPDFTKAGSGPFVAALSENEFLNAERTIKKPIVDANDRQVAYSIFEGMAYPGSFGGPQAAIGFGVDNTVELKVKSSKDTTGTGERKIPIIQGLSISGQYNFLAERNKLSTLSFNGRSQFTDKLGINYNGTFDPYDVEESRDANGEIIRNTDGSPVFERSNNYLLRKGRLARLTNIGFSFDYSLNPDALKRKNDANDKLSETAKQKGLSPIQSEQLAAISRDPNAFVDFNIPWNFSFSYSFQYSRSDAGVSNVSNTLNFNGDFNLTPKWKFTFNSGYDFQNNGLTPMNIGIYRDLHCWDMSINWVPFGAYKSYSLTLKVKASILQDLKLSKRQGFYNTYQ</sequence>
<dbReference type="RefSeq" id="WP_010602820.1">
    <property type="nucleotide sequence ID" value="NZ_JAPJUH010000003.1"/>
</dbReference>
<comment type="caution">
    <text evidence="2">The sequence shown here is derived from an EMBL/GenBank/DDBJ whole genome shotgun (WGS) entry which is preliminary data.</text>
</comment>
<reference evidence="2" key="1">
    <citation type="submission" date="2022-11" db="EMBL/GenBank/DDBJ databases">
        <authorList>
            <person name="Graham C."/>
            <person name="Newman J.D."/>
        </authorList>
    </citation>
    <scope>NUCLEOTIDE SEQUENCE</scope>
    <source>
        <strain evidence="2">DSM 19486</strain>
    </source>
</reference>
<dbReference type="Pfam" id="PF19838">
    <property type="entry name" value="LptD_2"/>
    <property type="match status" value="1"/>
</dbReference>
<protein>
    <submittedName>
        <fullName evidence="2">LPS assembly protein LptD</fullName>
    </submittedName>
</protein>
<proteinExistence type="predicted"/>
<accession>A0A9X3DD84</accession>
<dbReference type="InterPro" id="IPR045659">
    <property type="entry name" value="LptD_2"/>
</dbReference>
<feature type="domain" description="LPS-assembly protein LptD central" evidence="1">
    <location>
        <begin position="203"/>
        <end position="696"/>
    </location>
</feature>
<keyword evidence="3" id="KW-1185">Reference proteome</keyword>
<dbReference type="InterPro" id="IPR050218">
    <property type="entry name" value="LptD"/>
</dbReference>
<evidence type="ECO:0000259" key="1">
    <source>
        <dbReference type="Pfam" id="PF19838"/>
    </source>
</evidence>
<dbReference type="EMBL" id="JAPJUH010000003">
    <property type="protein sequence ID" value="MCX3265472.1"/>
    <property type="molecule type" value="Genomic_DNA"/>
</dbReference>
<gene>
    <name evidence="2" type="ORF">OQZ29_11995</name>
</gene>
<dbReference type="PANTHER" id="PTHR30189">
    <property type="entry name" value="LPS-ASSEMBLY PROTEIN"/>
    <property type="match status" value="1"/>
</dbReference>
<evidence type="ECO:0000313" key="2">
    <source>
        <dbReference type="EMBL" id="MCX3265472.1"/>
    </source>
</evidence>
<dbReference type="Gene3D" id="2.60.450.10">
    <property type="entry name" value="Lipopolysaccharide (LPS) transport protein A like domain"/>
    <property type="match status" value="1"/>
</dbReference>
<dbReference type="GO" id="GO:0009279">
    <property type="term" value="C:cell outer membrane"/>
    <property type="evidence" value="ECO:0007669"/>
    <property type="project" value="TreeGrafter"/>
</dbReference>
<dbReference type="GO" id="GO:1990351">
    <property type="term" value="C:transporter complex"/>
    <property type="evidence" value="ECO:0007669"/>
    <property type="project" value="TreeGrafter"/>
</dbReference>
<dbReference type="AlphaFoldDB" id="A0A9X3DD84"/>
<dbReference type="Proteomes" id="UP001142592">
    <property type="component" value="Unassembled WGS sequence"/>
</dbReference>
<dbReference type="PANTHER" id="PTHR30189:SF1">
    <property type="entry name" value="LPS-ASSEMBLY PROTEIN LPTD"/>
    <property type="match status" value="1"/>
</dbReference>
<name>A0A9X3DD84_9SPHI</name>
<evidence type="ECO:0000313" key="3">
    <source>
        <dbReference type="Proteomes" id="UP001142592"/>
    </source>
</evidence>
<organism evidence="2 3">
    <name type="scientific">Pedobacter agri</name>
    <dbReference type="NCBI Taxonomy" id="454586"/>
    <lineage>
        <taxon>Bacteria</taxon>
        <taxon>Pseudomonadati</taxon>
        <taxon>Bacteroidota</taxon>
        <taxon>Sphingobacteriia</taxon>
        <taxon>Sphingobacteriales</taxon>
        <taxon>Sphingobacteriaceae</taxon>
        <taxon>Pedobacter</taxon>
    </lineage>
</organism>